<dbReference type="RefSeq" id="WP_253333206.1">
    <property type="nucleotide sequence ID" value="NZ_JAMYXC010000210.1"/>
</dbReference>
<dbReference type="PANTHER" id="PTHR43056">
    <property type="entry name" value="PEPTIDASE S9 PROLYL OLIGOPEPTIDASE"/>
    <property type="match status" value="1"/>
</dbReference>
<dbReference type="InterPro" id="IPR008979">
    <property type="entry name" value="Galactose-bd-like_sf"/>
</dbReference>
<dbReference type="InterPro" id="IPR000383">
    <property type="entry name" value="Xaa-Pro-like_dom"/>
</dbReference>
<dbReference type="Proteomes" id="UP001139477">
    <property type="component" value="Unassembled WGS sequence"/>
</dbReference>
<keyword evidence="1 3" id="KW-0378">Hydrolase</keyword>
<dbReference type="Pfam" id="PF02129">
    <property type="entry name" value="Peptidase_S15"/>
    <property type="match status" value="1"/>
</dbReference>
<protein>
    <submittedName>
        <fullName evidence="3">CocE/NonD family hydrolase</fullName>
    </submittedName>
</protein>
<dbReference type="Gene3D" id="3.40.50.1820">
    <property type="entry name" value="alpha/beta hydrolase"/>
    <property type="match status" value="2"/>
</dbReference>
<evidence type="ECO:0000256" key="1">
    <source>
        <dbReference type="ARBA" id="ARBA00022801"/>
    </source>
</evidence>
<dbReference type="Gene3D" id="2.60.120.260">
    <property type="entry name" value="Galactose-binding domain-like"/>
    <property type="match status" value="1"/>
</dbReference>
<organism evidence="3 4">
    <name type="scientific">Limimaricola litoreus</name>
    <dbReference type="NCBI Taxonomy" id="2955316"/>
    <lineage>
        <taxon>Bacteria</taxon>
        <taxon>Pseudomonadati</taxon>
        <taxon>Pseudomonadota</taxon>
        <taxon>Alphaproteobacteria</taxon>
        <taxon>Rhodobacterales</taxon>
        <taxon>Paracoccaceae</taxon>
        <taxon>Limimaricola</taxon>
    </lineage>
</organism>
<proteinExistence type="predicted"/>
<dbReference type="Pfam" id="PF08530">
    <property type="entry name" value="PepX_C"/>
    <property type="match status" value="1"/>
</dbReference>
<dbReference type="NCBIfam" id="TIGR00976">
    <property type="entry name" value="CocE_NonD"/>
    <property type="match status" value="1"/>
</dbReference>
<keyword evidence="4" id="KW-1185">Reference proteome</keyword>
<dbReference type="GO" id="GO:0008239">
    <property type="term" value="F:dipeptidyl-peptidase activity"/>
    <property type="evidence" value="ECO:0007669"/>
    <property type="project" value="InterPro"/>
</dbReference>
<comment type="caution">
    <text evidence="3">The sequence shown here is derived from an EMBL/GenBank/DDBJ whole genome shotgun (WGS) entry which is preliminary data.</text>
</comment>
<dbReference type="InterPro" id="IPR050585">
    <property type="entry name" value="Xaa-Pro_dipeptidyl-ppase/CocE"/>
</dbReference>
<dbReference type="InterPro" id="IPR013736">
    <property type="entry name" value="Xaa-Pro_dipept_C"/>
</dbReference>
<dbReference type="InterPro" id="IPR029058">
    <property type="entry name" value="AB_hydrolase_fold"/>
</dbReference>
<dbReference type="AlphaFoldDB" id="A0A9X2JSA0"/>
<dbReference type="PANTHER" id="PTHR43056:SF10">
    <property type="entry name" value="COCE_NOND FAMILY, PUTATIVE (AFU_ORTHOLOGUE AFUA_7G00600)-RELATED"/>
    <property type="match status" value="1"/>
</dbReference>
<evidence type="ECO:0000259" key="2">
    <source>
        <dbReference type="SMART" id="SM00939"/>
    </source>
</evidence>
<dbReference type="SMART" id="SM00939">
    <property type="entry name" value="PepX_C"/>
    <property type="match status" value="1"/>
</dbReference>
<evidence type="ECO:0000313" key="3">
    <source>
        <dbReference type="EMBL" id="MCP1169516.1"/>
    </source>
</evidence>
<gene>
    <name evidence="3" type="ORF">NHG85_13445</name>
</gene>
<name>A0A9X2JSA0_9RHOB</name>
<sequence length="660" mass="73763">MTSNDTLHDIRDDRHFRIPLPDGTILSARLWCPVDADETPVPAILEYLPYRKSDGTAERDAGMHPWFAQRGYACLRVDRRGCGESEGLFDDEYSEQELQDGEDIIAWIAAQDWCTGAVGMQGISWGGFNSLQLAARAPEALKAVVTIGSTTDRYADDVHYKGGLQHTDNTGWAATVLSWFSTPPDPALVGDDWRDIWLRRLEETPPLARIWAEHNTRDAYWKHGSVCEDYGSIKAAVLALGGLHDGYRNTMRYLVENLSAPVKGIVGPWGHKYPHVSNIGPSIGYLQEALRWWDRWLKGIGTGVENDPAWRAYVMDSARPDPSADHRDGRWIAEPTLPEPNVSRERLVLGAGLAGDLPRVQPADLRHGEQCGEFFTFGFGAGELPGDQMPDDARAACFDADARDTDVDILGRPRVRLRLSADRPRAQLVVRLCDLRPDGTSMLITMGLLDLRNRDGFETKADLTPGETVEVILDLDETAYRLPAGHRLRLAVAGSYWPYVWPEPECATLTVVAGDLDLPLRTRLAQENEFDFPLPVSAPARKTRELRKAWSRKHHEIDFDTGRTTLVISADHGRIEDLETGLVTGSAVTETYSIDPGNPAKVDVLIEWDREFGRGDWFVSTRARTRVSGCSDSYDITQRLVAKEGETEVFARDWKYCVAR</sequence>
<dbReference type="InterPro" id="IPR005674">
    <property type="entry name" value="CocE/Ser_esterase"/>
</dbReference>
<accession>A0A9X2JSA0</accession>
<reference evidence="3" key="1">
    <citation type="submission" date="2022-06" db="EMBL/GenBank/DDBJ databases">
        <title>Limimaricola sediminis sp. nov., isolated from an intertidal sediment.</title>
        <authorList>
            <person name="Shao X."/>
        </authorList>
    </citation>
    <scope>NUCLEOTIDE SEQUENCE</scope>
    <source>
        <strain evidence="3">ASW11-118</strain>
    </source>
</reference>
<evidence type="ECO:0000313" key="4">
    <source>
        <dbReference type="Proteomes" id="UP001139477"/>
    </source>
</evidence>
<feature type="domain" description="Xaa-Pro dipeptidyl-peptidase C-terminal" evidence="2">
    <location>
        <begin position="290"/>
        <end position="540"/>
    </location>
</feature>
<dbReference type="EMBL" id="JAMYXC010000210">
    <property type="protein sequence ID" value="MCP1169516.1"/>
    <property type="molecule type" value="Genomic_DNA"/>
</dbReference>
<dbReference type="SUPFAM" id="SSF49785">
    <property type="entry name" value="Galactose-binding domain-like"/>
    <property type="match status" value="1"/>
</dbReference>
<dbReference type="SUPFAM" id="SSF53474">
    <property type="entry name" value="alpha/beta-Hydrolases"/>
    <property type="match status" value="1"/>
</dbReference>